<protein>
    <recommendedName>
        <fullName evidence="6">dTTP/UTP pyrophosphatase</fullName>
        <shortName evidence="6">dTTPase/UTPase</shortName>
        <ecNumber evidence="6">3.6.1.9</ecNumber>
    </recommendedName>
    <alternativeName>
        <fullName evidence="6">Nucleoside triphosphate pyrophosphatase</fullName>
    </alternativeName>
    <alternativeName>
        <fullName evidence="6">Nucleotide pyrophosphatase</fullName>
        <shortName evidence="6">Nucleotide PPase</shortName>
    </alternativeName>
</protein>
<feature type="site" description="Important for substrate specificity" evidence="6">
    <location>
        <position position="12"/>
    </location>
</feature>
<evidence type="ECO:0000256" key="4">
    <source>
        <dbReference type="ARBA" id="ARBA00022801"/>
    </source>
</evidence>
<dbReference type="FunFam" id="3.90.950.10:FF:000005">
    <property type="entry name" value="7-methyl-GTP pyrophosphatase"/>
    <property type="match status" value="1"/>
</dbReference>
<keyword evidence="3 6" id="KW-0963">Cytoplasm</keyword>
<dbReference type="RefSeq" id="WP_040047750.1">
    <property type="nucleotide sequence ID" value="NZ_JWIR02000003.1"/>
</dbReference>
<dbReference type="STRING" id="1221996.QY95_01648"/>
<dbReference type="EMBL" id="JWIR02000003">
    <property type="protein sequence ID" value="KKB43403.1"/>
    <property type="molecule type" value="Genomic_DNA"/>
</dbReference>
<dbReference type="CDD" id="cd00555">
    <property type="entry name" value="Maf"/>
    <property type="match status" value="1"/>
</dbReference>
<comment type="subcellular location">
    <subcellularLocation>
        <location evidence="2 6">Cytoplasm</location>
    </subcellularLocation>
</comment>
<reference evidence="7" key="1">
    <citation type="submission" date="2015-02" db="EMBL/GenBank/DDBJ databases">
        <title>Genome Assembly of Bacillaceae bacterium MTCC 8252.</title>
        <authorList>
            <person name="Verma A."/>
            <person name="Khatri I."/>
            <person name="Mual P."/>
            <person name="Subramanian S."/>
            <person name="Krishnamurthi S."/>
        </authorList>
    </citation>
    <scope>NUCLEOTIDE SEQUENCE [LARGE SCALE GENOMIC DNA]</scope>
    <source>
        <strain evidence="7">MTCC 8252</strain>
    </source>
</reference>
<evidence type="ECO:0000313" key="7">
    <source>
        <dbReference type="EMBL" id="KKB43403.1"/>
    </source>
</evidence>
<dbReference type="PANTHER" id="PTHR43213">
    <property type="entry name" value="BIFUNCTIONAL DTTP/UTP PYROPHOSPHATASE/METHYLTRANSFERASE PROTEIN-RELATED"/>
    <property type="match status" value="1"/>
</dbReference>
<comment type="similarity">
    <text evidence="6">Belongs to the Maf family. YhdE subfamily.</text>
</comment>
<evidence type="ECO:0000256" key="5">
    <source>
        <dbReference type="ARBA" id="ARBA00023080"/>
    </source>
</evidence>
<dbReference type="GO" id="GO:0009117">
    <property type="term" value="P:nucleotide metabolic process"/>
    <property type="evidence" value="ECO:0007669"/>
    <property type="project" value="UniProtKB-KW"/>
</dbReference>
<feature type="active site" description="Proton acceptor" evidence="6">
    <location>
        <position position="69"/>
    </location>
</feature>
<dbReference type="GO" id="GO:0036221">
    <property type="term" value="F:UTP diphosphatase activity"/>
    <property type="evidence" value="ECO:0007669"/>
    <property type="project" value="RHEA"/>
</dbReference>
<feature type="site" description="Important for substrate specificity" evidence="6">
    <location>
        <position position="70"/>
    </location>
</feature>
<feature type="site" description="Important for substrate specificity" evidence="6">
    <location>
        <position position="152"/>
    </location>
</feature>
<dbReference type="InterPro" id="IPR029001">
    <property type="entry name" value="ITPase-like_fam"/>
</dbReference>
<evidence type="ECO:0000256" key="6">
    <source>
        <dbReference type="HAMAP-Rule" id="MF_00528"/>
    </source>
</evidence>
<evidence type="ECO:0000313" key="8">
    <source>
        <dbReference type="Proteomes" id="UP000031563"/>
    </source>
</evidence>
<keyword evidence="8" id="KW-1185">Reference proteome</keyword>
<dbReference type="GO" id="GO:0005737">
    <property type="term" value="C:cytoplasm"/>
    <property type="evidence" value="ECO:0007669"/>
    <property type="project" value="UniProtKB-SubCell"/>
</dbReference>
<organism evidence="7 8">
    <name type="scientific">Bacillus thermotolerans</name>
    <name type="common">Quasibacillus thermotolerans</name>
    <dbReference type="NCBI Taxonomy" id="1221996"/>
    <lineage>
        <taxon>Bacteria</taxon>
        <taxon>Bacillati</taxon>
        <taxon>Bacillota</taxon>
        <taxon>Bacilli</taxon>
        <taxon>Bacillales</taxon>
        <taxon>Bacillaceae</taxon>
        <taxon>Bacillus</taxon>
    </lineage>
</organism>
<name>A0A0F5ID58_BACTR</name>
<evidence type="ECO:0000256" key="2">
    <source>
        <dbReference type="ARBA" id="ARBA00004496"/>
    </source>
</evidence>
<dbReference type="GO" id="GO:0036218">
    <property type="term" value="F:dTTP diphosphatase activity"/>
    <property type="evidence" value="ECO:0007669"/>
    <property type="project" value="RHEA"/>
</dbReference>
<evidence type="ECO:0000256" key="3">
    <source>
        <dbReference type="ARBA" id="ARBA00022490"/>
    </source>
</evidence>
<sequence length="195" mass="21156">MTKLILASGSPRRKELLEQIGLSFTVVVSHADETIPLELSPAEAVSHLASVKAAAVARDYPADFVIGADTVVALGEQILGKPSDQQEAKSMLQRLSGRTHAVYTGVAIRRGEKEHTFVEKTNVTFWELLEEEIDRYVDSGEPFDKAGAYGIQGAGAVFVKHLEGDYFSVVGLPVSSLYRHLKQLGWPGAIFSSLS</sequence>
<dbReference type="SUPFAM" id="SSF52972">
    <property type="entry name" value="ITPase-like"/>
    <property type="match status" value="1"/>
</dbReference>
<comment type="function">
    <text evidence="6">Nucleoside triphosphate pyrophosphatase that hydrolyzes dTTP and UTP. May have a dual role in cell division arrest and in preventing the incorporation of modified nucleotides into cellular nucleic acids.</text>
</comment>
<comment type="cofactor">
    <cofactor evidence="1 6">
        <name>a divalent metal cation</name>
        <dbReference type="ChEBI" id="CHEBI:60240"/>
    </cofactor>
</comment>
<comment type="caution">
    <text evidence="7">The sequence shown here is derived from an EMBL/GenBank/DDBJ whole genome shotgun (WGS) entry which is preliminary data.</text>
</comment>
<dbReference type="InterPro" id="IPR003697">
    <property type="entry name" value="Maf-like"/>
</dbReference>
<proteinExistence type="inferred from homology"/>
<dbReference type="PANTHER" id="PTHR43213:SF5">
    <property type="entry name" value="BIFUNCTIONAL DTTP_UTP PYROPHOSPHATASE_METHYLTRANSFERASE PROTEIN-RELATED"/>
    <property type="match status" value="1"/>
</dbReference>
<comment type="catalytic activity">
    <reaction evidence="6">
        <text>dTTP + H2O = dTMP + diphosphate + H(+)</text>
        <dbReference type="Rhea" id="RHEA:28534"/>
        <dbReference type="ChEBI" id="CHEBI:15377"/>
        <dbReference type="ChEBI" id="CHEBI:15378"/>
        <dbReference type="ChEBI" id="CHEBI:33019"/>
        <dbReference type="ChEBI" id="CHEBI:37568"/>
        <dbReference type="ChEBI" id="CHEBI:63528"/>
        <dbReference type="EC" id="3.6.1.9"/>
    </reaction>
</comment>
<accession>A0A0F5ID58</accession>
<dbReference type="AlphaFoldDB" id="A0A0F5ID58"/>
<dbReference type="Proteomes" id="UP000031563">
    <property type="component" value="Unassembled WGS sequence"/>
</dbReference>
<dbReference type="HAMAP" id="MF_00528">
    <property type="entry name" value="Maf"/>
    <property type="match status" value="1"/>
</dbReference>
<comment type="catalytic activity">
    <reaction evidence="6">
        <text>UTP + H2O = UMP + diphosphate + H(+)</text>
        <dbReference type="Rhea" id="RHEA:29395"/>
        <dbReference type="ChEBI" id="CHEBI:15377"/>
        <dbReference type="ChEBI" id="CHEBI:15378"/>
        <dbReference type="ChEBI" id="CHEBI:33019"/>
        <dbReference type="ChEBI" id="CHEBI:46398"/>
        <dbReference type="ChEBI" id="CHEBI:57865"/>
        <dbReference type="EC" id="3.6.1.9"/>
    </reaction>
</comment>
<comment type="caution">
    <text evidence="6">Lacks conserved residue(s) required for the propagation of feature annotation.</text>
</comment>
<dbReference type="OrthoDB" id="9807767at2"/>
<evidence type="ECO:0000256" key="1">
    <source>
        <dbReference type="ARBA" id="ARBA00001968"/>
    </source>
</evidence>
<dbReference type="Pfam" id="PF02545">
    <property type="entry name" value="Maf"/>
    <property type="match status" value="1"/>
</dbReference>
<keyword evidence="5 6" id="KW-0546">Nucleotide metabolism</keyword>
<keyword evidence="4 6" id="KW-0378">Hydrolase</keyword>
<dbReference type="PIRSF" id="PIRSF006305">
    <property type="entry name" value="Maf"/>
    <property type="match status" value="1"/>
</dbReference>
<dbReference type="Gene3D" id="3.90.950.10">
    <property type="match status" value="1"/>
</dbReference>
<dbReference type="NCBIfam" id="TIGR00172">
    <property type="entry name" value="maf"/>
    <property type="match status" value="1"/>
</dbReference>
<gene>
    <name evidence="7" type="ORF">QY95_01648</name>
</gene>
<dbReference type="EC" id="3.6.1.9" evidence="6"/>